<dbReference type="Gene3D" id="3.40.50.300">
    <property type="entry name" value="P-loop containing nucleotide triphosphate hydrolases"/>
    <property type="match status" value="2"/>
</dbReference>
<reference evidence="8 9" key="1">
    <citation type="submission" date="2012-09" db="EMBL/GenBank/DDBJ databases">
        <title>The Genome Sequence of Actinobaculum massiliae ACS-171-V-COL2.</title>
        <authorList>
            <consortium name="The Broad Institute Genome Sequencing Platform"/>
            <person name="Earl A."/>
            <person name="Ward D."/>
            <person name="Feldgarden M."/>
            <person name="Gevers D."/>
            <person name="Saerens B."/>
            <person name="Vaneechoutte M."/>
            <person name="Walker B."/>
            <person name="Young S.K."/>
            <person name="Zeng Q."/>
            <person name="Gargeya S."/>
            <person name="Fitzgerald M."/>
            <person name="Haas B."/>
            <person name="Abouelleil A."/>
            <person name="Alvarado L."/>
            <person name="Arachchi H.M."/>
            <person name="Berlin A."/>
            <person name="Chapman S.B."/>
            <person name="Goldberg J."/>
            <person name="Griggs A."/>
            <person name="Gujja S."/>
            <person name="Hansen M."/>
            <person name="Howarth C."/>
            <person name="Imamovic A."/>
            <person name="Larimer J."/>
            <person name="McCowen C."/>
            <person name="Montmayeur A."/>
            <person name="Murphy C."/>
            <person name="Neiman D."/>
            <person name="Pearson M."/>
            <person name="Priest M."/>
            <person name="Roberts A."/>
            <person name="Saif S."/>
            <person name="Shea T."/>
            <person name="Sisk P."/>
            <person name="Sykes S."/>
            <person name="Wortman J."/>
            <person name="Nusbaum C."/>
            <person name="Birren B."/>
        </authorList>
    </citation>
    <scope>NUCLEOTIDE SEQUENCE [LARGE SCALE GENOMIC DNA]</scope>
    <source>
        <strain evidence="9">ACS-171-V-Col2</strain>
    </source>
</reference>
<dbReference type="Pfam" id="PF00270">
    <property type="entry name" value="DEAD"/>
    <property type="match status" value="1"/>
</dbReference>
<dbReference type="InterPro" id="IPR001650">
    <property type="entry name" value="Helicase_C-like"/>
</dbReference>
<evidence type="ECO:0000313" key="8">
    <source>
        <dbReference type="EMBL" id="EKU95346.1"/>
    </source>
</evidence>
<dbReference type="RefSeq" id="WP_007000917.1">
    <property type="nucleotide sequence ID" value="NZ_JH992955.1"/>
</dbReference>
<evidence type="ECO:0000259" key="7">
    <source>
        <dbReference type="PROSITE" id="PS51194"/>
    </source>
</evidence>
<dbReference type="PANTHER" id="PTHR43519:SF1">
    <property type="entry name" value="ATP-DEPENDENT RNA HELICASE HRPB"/>
    <property type="match status" value="1"/>
</dbReference>
<evidence type="ECO:0000256" key="5">
    <source>
        <dbReference type="SAM" id="MobiDB-lite"/>
    </source>
</evidence>
<evidence type="ECO:0000256" key="2">
    <source>
        <dbReference type="ARBA" id="ARBA00022801"/>
    </source>
</evidence>
<dbReference type="Pfam" id="PF08482">
    <property type="entry name" value="HrpB_C"/>
    <property type="match status" value="1"/>
</dbReference>
<dbReference type="CDD" id="cd18791">
    <property type="entry name" value="SF2_C_RHA"/>
    <property type="match status" value="1"/>
</dbReference>
<dbReference type="STRING" id="202789.GCA_001457435_01420"/>
<dbReference type="SMART" id="SM00487">
    <property type="entry name" value="DEXDc"/>
    <property type="match status" value="1"/>
</dbReference>
<dbReference type="InterPro" id="IPR027417">
    <property type="entry name" value="P-loop_NTPase"/>
</dbReference>
<proteinExistence type="predicted"/>
<keyword evidence="9" id="KW-1185">Reference proteome</keyword>
<evidence type="ECO:0000259" key="6">
    <source>
        <dbReference type="PROSITE" id="PS51192"/>
    </source>
</evidence>
<evidence type="ECO:0000256" key="1">
    <source>
        <dbReference type="ARBA" id="ARBA00022741"/>
    </source>
</evidence>
<keyword evidence="2" id="KW-0378">Hydrolase</keyword>
<feature type="domain" description="Helicase ATP-binding" evidence="6">
    <location>
        <begin position="26"/>
        <end position="180"/>
    </location>
</feature>
<dbReference type="GO" id="GO:0005524">
    <property type="term" value="F:ATP binding"/>
    <property type="evidence" value="ECO:0007669"/>
    <property type="project" value="UniProtKB-KW"/>
</dbReference>
<accession>K9EHN0</accession>
<name>K9EHN0_9ACTO</name>
<dbReference type="SMART" id="SM00490">
    <property type="entry name" value="HELICc"/>
    <property type="match status" value="1"/>
</dbReference>
<dbReference type="PIRSF" id="PIRSF005496">
    <property type="entry name" value="ATP_hel_hrpB"/>
    <property type="match status" value="1"/>
</dbReference>
<dbReference type="CDD" id="cd17990">
    <property type="entry name" value="DEXHc_HrpB"/>
    <property type="match status" value="1"/>
</dbReference>
<dbReference type="GO" id="GO:0004386">
    <property type="term" value="F:helicase activity"/>
    <property type="evidence" value="ECO:0007669"/>
    <property type="project" value="UniProtKB-KW"/>
</dbReference>
<dbReference type="InterPro" id="IPR014001">
    <property type="entry name" value="Helicase_ATP-bd"/>
</dbReference>
<dbReference type="SUPFAM" id="SSF52540">
    <property type="entry name" value="P-loop containing nucleoside triphosphate hydrolases"/>
    <property type="match status" value="1"/>
</dbReference>
<keyword evidence="4" id="KW-0067">ATP-binding</keyword>
<dbReference type="Proteomes" id="UP000009888">
    <property type="component" value="Unassembled WGS sequence"/>
</dbReference>
<dbReference type="PANTHER" id="PTHR43519">
    <property type="entry name" value="ATP-DEPENDENT RNA HELICASE HRPB"/>
    <property type="match status" value="1"/>
</dbReference>
<protein>
    <submittedName>
        <fullName evidence="8">ATP-dependent helicase HrpB</fullName>
    </submittedName>
</protein>
<comment type="caution">
    <text evidence="8">The sequence shown here is derived from an EMBL/GenBank/DDBJ whole genome shotgun (WGS) entry which is preliminary data.</text>
</comment>
<dbReference type="PROSITE" id="PS00690">
    <property type="entry name" value="DEAH_ATP_HELICASE"/>
    <property type="match status" value="1"/>
</dbReference>
<evidence type="ECO:0000313" key="9">
    <source>
        <dbReference type="Proteomes" id="UP000009888"/>
    </source>
</evidence>
<dbReference type="InterPro" id="IPR013689">
    <property type="entry name" value="RNA_helicase_ATP-dep_HrpB_C"/>
</dbReference>
<dbReference type="PROSITE" id="PS51194">
    <property type="entry name" value="HELICASE_CTER"/>
    <property type="match status" value="1"/>
</dbReference>
<dbReference type="AlphaFoldDB" id="K9EHN0"/>
<dbReference type="InterPro" id="IPR010225">
    <property type="entry name" value="HrpB"/>
</dbReference>
<evidence type="ECO:0000256" key="4">
    <source>
        <dbReference type="ARBA" id="ARBA00022840"/>
    </source>
</evidence>
<dbReference type="eggNOG" id="COG1643">
    <property type="taxonomic scope" value="Bacteria"/>
</dbReference>
<dbReference type="InterPro" id="IPR049614">
    <property type="entry name" value="HrpB_DEXH"/>
</dbReference>
<dbReference type="HOGENOM" id="CLU_001832_5_6_11"/>
<dbReference type="GO" id="GO:0003676">
    <property type="term" value="F:nucleic acid binding"/>
    <property type="evidence" value="ECO:0007669"/>
    <property type="project" value="InterPro"/>
</dbReference>
<dbReference type="PROSITE" id="PS51192">
    <property type="entry name" value="HELICASE_ATP_BIND_1"/>
    <property type="match status" value="1"/>
</dbReference>
<dbReference type="InterPro" id="IPR011545">
    <property type="entry name" value="DEAD/DEAH_box_helicase_dom"/>
</dbReference>
<dbReference type="NCBIfam" id="TIGR01970">
    <property type="entry name" value="DEAH_box_HrpB"/>
    <property type="match status" value="1"/>
</dbReference>
<dbReference type="Pfam" id="PF00271">
    <property type="entry name" value="Helicase_C"/>
    <property type="match status" value="1"/>
</dbReference>
<sequence length="880" mass="93557">MPLSLRDLLDNPPDLPVAKVLCQVREDLEAADGLAVIQAPPGTGKTTLIPPLVAQWIADRGARDAATGAPSSVIVTQPRRVAARAAARRIANLLGEPVGETVGFSVRGETKRSARTRIEMVTPGVLVRRLQANPELPGVSAIILDEIHERHLDSDLALAFAADVRGALRPDLALIAMSATVEAQATARVLSETGGAARIVSIPGEIFPLDIHFAAPPSGCEPLGAVGRESIGVRREFLGHVTRTVARALRETSGNILVFLPGVREVDAVATQLRSLDVADDLGIFRLHGSLPAREQDAALADPYSAAASSGEVSRIQRRVIVSTAIAESSLTVPGVSVVVDAGLSREPRTDYSNGISGLVTVLESQAAGIQRAGRAGRLGPGTVYRTMSEATWARLASQSEPEINTADLTDFLLQLAVWGTPRGEGLPLLDPPPSGAIESGERTLRGLELIHPDGSAKPEASIYARFPMDPRLARGMLRGVGVAGEAGAARIGAALADDPRVAGADFTTWRRAVSPAGSQQAKRLQGALREAIEDLGAQDASRPDAVGGASSLTQPAVLAAVIAPAFPDRLARIRPSSDPAHPSLRYLLTCGAGATLPENSPLIGEEWLAISSLTSPAGRADAMIRAAVPISGADAIAAGEAMLETRSDIVFERNRLRGSETEYLGAIELSTRPLKQIPEQAAREWIARAVADGSLPIEFSEDSEVLRQRLAFLHEVMGEPWPDVSRSALAARLEELAGPELSALSRGGTFRSLTAEQLKRIFPWPEAAKIDELAPTSITIPTGERRRIDYSRPLPTVRLRVQEAFGWKSTPRIAGGKVPITLELLSPAQRPVAITDDLASFWAGAYADVRAEMRGRYPKHPWPDDGANALPTNRIKRRR</sequence>
<evidence type="ECO:0000256" key="3">
    <source>
        <dbReference type="ARBA" id="ARBA00022806"/>
    </source>
</evidence>
<feature type="domain" description="Helicase C-terminal" evidence="7">
    <location>
        <begin position="244"/>
        <end position="420"/>
    </location>
</feature>
<organism evidence="8 9">
    <name type="scientific">Actinobaculum massiliense ACS-171-V-Col2</name>
    <dbReference type="NCBI Taxonomy" id="883066"/>
    <lineage>
        <taxon>Bacteria</taxon>
        <taxon>Bacillati</taxon>
        <taxon>Actinomycetota</taxon>
        <taxon>Actinomycetes</taxon>
        <taxon>Actinomycetales</taxon>
        <taxon>Actinomycetaceae</taxon>
        <taxon>Actinobaculum</taxon>
    </lineage>
</organism>
<keyword evidence="3 8" id="KW-0347">Helicase</keyword>
<dbReference type="GO" id="GO:0016787">
    <property type="term" value="F:hydrolase activity"/>
    <property type="evidence" value="ECO:0007669"/>
    <property type="project" value="UniProtKB-KW"/>
</dbReference>
<feature type="region of interest" description="Disordered" evidence="5">
    <location>
        <begin position="858"/>
        <end position="880"/>
    </location>
</feature>
<dbReference type="PATRIC" id="fig|883066.3.peg.731"/>
<dbReference type="EMBL" id="AGWL01000003">
    <property type="protein sequence ID" value="EKU95346.1"/>
    <property type="molecule type" value="Genomic_DNA"/>
</dbReference>
<keyword evidence="1" id="KW-0547">Nucleotide-binding</keyword>
<gene>
    <name evidence="8" type="ORF">HMPREF9233_00711</name>
</gene>
<dbReference type="InterPro" id="IPR002464">
    <property type="entry name" value="DNA/RNA_helicase_DEAH_CS"/>
</dbReference>